<feature type="domain" description="Histidine kinase" evidence="6">
    <location>
        <begin position="510"/>
        <end position="736"/>
    </location>
</feature>
<dbReference type="InterPro" id="IPR005467">
    <property type="entry name" value="His_kinase_dom"/>
</dbReference>
<dbReference type="InterPro" id="IPR036890">
    <property type="entry name" value="HATPase_C_sf"/>
</dbReference>
<dbReference type="Pfam" id="PF08447">
    <property type="entry name" value="PAS_3"/>
    <property type="match status" value="1"/>
</dbReference>
<dbReference type="CDD" id="cd00130">
    <property type="entry name" value="PAS"/>
    <property type="match status" value="2"/>
</dbReference>
<accession>A0A7T4QYC6</accession>
<feature type="transmembrane region" description="Helical" evidence="5">
    <location>
        <begin position="185"/>
        <end position="205"/>
    </location>
</feature>
<sequence length="861" mass="96240">MSFRDWAVVWSSREPGAPSPRRLRPWWGAVLLVLGMIALTVALPPYSLHSQQQHILQLQRQGEQLQKLDQLLAGGQAIEQVHHALDSGDIYGLTETQRHLSSAQSLLFDGDLQLLSEQFTSDLSDLLSLYLRIGTQGRDNAALPPLNLPSDRDIVVAALQGLESRHRLVTSQALTSAAHKQRWLVTHYVLSAVAAIGLVFSVLVLRDQSRRIRHQAAHIDNLEFHFERLLADLPGHWLALSLDGSILYASRSLADWLINSADELRGTRIDGLLPQLHREQFKRYLRNLDEGRRPDPMELYLEDSWGRSHPVSIEAGRFRMREGDALLVLLRDLSTEHELAHRCDRFRTRCDMLTRAVPGVMWEWDALRDEVRGNELLHQWLGTDGDSETVSPRKFFDQVHPKDRDRVSESFRNFLRSRGRDFSIEHRFNTTEGQCKEVACSAVVQRDDSGRVLAMVGVYTDITDRRQTEREHARLCRNLEDQVRLRTLQLEEAVTSAEAANRAKSTFLAAMGHEVRTPMNGVVGMTELLAKTPLDREQKMMLSTIQRSSVSLLGTMDNILDYAALESGRLQLDPQPTQLLELIEGVADDFAMTAARNGESFSLLITPSVPAQATVDPLRLRQSLRQLLDNAFKFAVYASPRGQVELLVDAERDGEGASERLVCRVRDNGIGVSTEIREKLFQPFFQADTSRARRFSGTGLGLALAARVAELMGGEVTLESSSGESTCFKLAVPLHESQARELPAPNSEGTPLYVLIENPRRRGEVESALRLHGIEAKYCLDATALANNLAGGRLSKEGVTRQVLIDESSRQVTELCQRYGAELIRLVPRPLAGTGGDVVAQQQVFVDPLLPSALARVVKQS</sequence>
<dbReference type="Proteomes" id="UP000596063">
    <property type="component" value="Chromosome"/>
</dbReference>
<dbReference type="InterPro" id="IPR000014">
    <property type="entry name" value="PAS"/>
</dbReference>
<dbReference type="PRINTS" id="PR00344">
    <property type="entry name" value="BCTRLSENSOR"/>
</dbReference>
<dbReference type="Pfam" id="PF08448">
    <property type="entry name" value="PAS_4"/>
    <property type="match status" value="1"/>
</dbReference>
<dbReference type="AlphaFoldDB" id="A0A7T4QYC6"/>
<dbReference type="InterPro" id="IPR003661">
    <property type="entry name" value="HisK_dim/P_dom"/>
</dbReference>
<dbReference type="Pfam" id="PF02518">
    <property type="entry name" value="HATPase_c"/>
    <property type="match status" value="1"/>
</dbReference>
<evidence type="ECO:0000256" key="2">
    <source>
        <dbReference type="ARBA" id="ARBA00012438"/>
    </source>
</evidence>
<dbReference type="CDD" id="cd16922">
    <property type="entry name" value="HATPase_EvgS-ArcB-TorS-like"/>
    <property type="match status" value="1"/>
</dbReference>
<dbReference type="PANTHER" id="PTHR45339:SF1">
    <property type="entry name" value="HYBRID SIGNAL TRANSDUCTION HISTIDINE KINASE J"/>
    <property type="match status" value="1"/>
</dbReference>
<keyword evidence="9" id="KW-1185">Reference proteome</keyword>
<dbReference type="PROSITE" id="PS50113">
    <property type="entry name" value="PAC"/>
    <property type="match status" value="1"/>
</dbReference>
<reference evidence="8 9" key="1">
    <citation type="submission" date="2020-12" db="EMBL/GenBank/DDBJ databases">
        <authorList>
            <person name="Shan Y."/>
        </authorList>
    </citation>
    <scope>NUCLEOTIDE SEQUENCE [LARGE SCALE GENOMIC DNA]</scope>
    <source>
        <strain evidence="9">csc3.9</strain>
    </source>
</reference>
<dbReference type="EC" id="2.7.13.3" evidence="2"/>
<dbReference type="InterPro" id="IPR013656">
    <property type="entry name" value="PAS_4"/>
</dbReference>
<keyword evidence="5" id="KW-0812">Transmembrane</keyword>
<evidence type="ECO:0000256" key="5">
    <source>
        <dbReference type="SAM" id="Phobius"/>
    </source>
</evidence>
<keyword evidence="3" id="KW-0597">Phosphoprotein</keyword>
<dbReference type="SUPFAM" id="SSF55874">
    <property type="entry name" value="ATPase domain of HSP90 chaperone/DNA topoisomerase II/histidine kinase"/>
    <property type="match status" value="1"/>
</dbReference>
<gene>
    <name evidence="8" type="ORF">I6N98_11195</name>
</gene>
<evidence type="ECO:0000259" key="6">
    <source>
        <dbReference type="PROSITE" id="PS50109"/>
    </source>
</evidence>
<dbReference type="GO" id="GO:0000155">
    <property type="term" value="F:phosphorelay sensor kinase activity"/>
    <property type="evidence" value="ECO:0007669"/>
    <property type="project" value="InterPro"/>
</dbReference>
<dbReference type="Gene3D" id="2.10.70.100">
    <property type="match status" value="1"/>
</dbReference>
<dbReference type="InterPro" id="IPR035965">
    <property type="entry name" value="PAS-like_dom_sf"/>
</dbReference>
<protein>
    <recommendedName>
        <fullName evidence="2">histidine kinase</fullName>
        <ecNumber evidence="2">2.7.13.3</ecNumber>
    </recommendedName>
</protein>
<comment type="catalytic activity">
    <reaction evidence="1">
        <text>ATP + protein L-histidine = ADP + protein N-phospho-L-histidine.</text>
        <dbReference type="EC" id="2.7.13.3"/>
    </reaction>
</comment>
<feature type="domain" description="PAC" evidence="7">
    <location>
        <begin position="422"/>
        <end position="474"/>
    </location>
</feature>
<name>A0A7T4QYC6_9GAMM</name>
<dbReference type="InterPro" id="IPR013655">
    <property type="entry name" value="PAS_fold_3"/>
</dbReference>
<evidence type="ECO:0000313" key="8">
    <source>
        <dbReference type="EMBL" id="QQD16947.1"/>
    </source>
</evidence>
<dbReference type="RefSeq" id="WP_198568449.1">
    <property type="nucleotide sequence ID" value="NZ_CP066167.1"/>
</dbReference>
<dbReference type="InterPro" id="IPR004358">
    <property type="entry name" value="Sig_transdc_His_kin-like_C"/>
</dbReference>
<dbReference type="CDD" id="cd00082">
    <property type="entry name" value="HisKA"/>
    <property type="match status" value="1"/>
</dbReference>
<dbReference type="SMART" id="SM00388">
    <property type="entry name" value="HisKA"/>
    <property type="match status" value="1"/>
</dbReference>
<dbReference type="PANTHER" id="PTHR45339">
    <property type="entry name" value="HYBRID SIGNAL TRANSDUCTION HISTIDINE KINASE J"/>
    <property type="match status" value="1"/>
</dbReference>
<evidence type="ECO:0000256" key="3">
    <source>
        <dbReference type="ARBA" id="ARBA00022553"/>
    </source>
</evidence>
<dbReference type="SUPFAM" id="SSF47384">
    <property type="entry name" value="Homodimeric domain of signal transducing histidine kinase"/>
    <property type="match status" value="1"/>
</dbReference>
<keyword evidence="5" id="KW-1133">Transmembrane helix</keyword>
<dbReference type="InterPro" id="IPR036097">
    <property type="entry name" value="HisK_dim/P_sf"/>
</dbReference>
<keyword evidence="4" id="KW-0902">Two-component regulatory system</keyword>
<dbReference type="PROSITE" id="PS50109">
    <property type="entry name" value="HIS_KIN"/>
    <property type="match status" value="1"/>
</dbReference>
<evidence type="ECO:0000256" key="1">
    <source>
        <dbReference type="ARBA" id="ARBA00000085"/>
    </source>
</evidence>
<dbReference type="SUPFAM" id="SSF55785">
    <property type="entry name" value="PYP-like sensor domain (PAS domain)"/>
    <property type="match status" value="2"/>
</dbReference>
<dbReference type="Pfam" id="PF00512">
    <property type="entry name" value="HisKA"/>
    <property type="match status" value="1"/>
</dbReference>
<keyword evidence="5" id="KW-0472">Membrane</keyword>
<feature type="transmembrane region" description="Helical" evidence="5">
    <location>
        <begin position="26"/>
        <end position="48"/>
    </location>
</feature>
<dbReference type="InterPro" id="IPR003594">
    <property type="entry name" value="HATPase_dom"/>
</dbReference>
<evidence type="ECO:0000256" key="4">
    <source>
        <dbReference type="ARBA" id="ARBA00023012"/>
    </source>
</evidence>
<dbReference type="SMART" id="SM00387">
    <property type="entry name" value="HATPase_c"/>
    <property type="match status" value="1"/>
</dbReference>
<evidence type="ECO:0000259" key="7">
    <source>
        <dbReference type="PROSITE" id="PS50113"/>
    </source>
</evidence>
<dbReference type="NCBIfam" id="TIGR00229">
    <property type="entry name" value="sensory_box"/>
    <property type="match status" value="2"/>
</dbReference>
<dbReference type="InterPro" id="IPR000700">
    <property type="entry name" value="PAS-assoc_C"/>
</dbReference>
<dbReference type="Gene3D" id="3.30.565.10">
    <property type="entry name" value="Histidine kinase-like ATPase, C-terminal domain"/>
    <property type="match status" value="1"/>
</dbReference>
<organism evidence="8 9">
    <name type="scientific">Spongiibacter nanhainus</name>
    <dbReference type="NCBI Taxonomy" id="2794344"/>
    <lineage>
        <taxon>Bacteria</taxon>
        <taxon>Pseudomonadati</taxon>
        <taxon>Pseudomonadota</taxon>
        <taxon>Gammaproteobacteria</taxon>
        <taxon>Cellvibrionales</taxon>
        <taxon>Spongiibacteraceae</taxon>
        <taxon>Spongiibacter</taxon>
    </lineage>
</organism>
<dbReference type="Gene3D" id="3.30.450.20">
    <property type="entry name" value="PAS domain"/>
    <property type="match status" value="2"/>
</dbReference>
<dbReference type="KEGG" id="snan:I6N98_11195"/>
<proteinExistence type="predicted"/>
<evidence type="ECO:0000313" key="9">
    <source>
        <dbReference type="Proteomes" id="UP000596063"/>
    </source>
</evidence>
<dbReference type="Gene3D" id="1.10.287.130">
    <property type="match status" value="1"/>
</dbReference>
<dbReference type="EMBL" id="CP066167">
    <property type="protein sequence ID" value="QQD16947.1"/>
    <property type="molecule type" value="Genomic_DNA"/>
</dbReference>